<protein>
    <submittedName>
        <fullName evidence="5">Ferritin-like domain-containing protein</fullName>
    </submittedName>
</protein>
<dbReference type="CDD" id="cd00657">
    <property type="entry name" value="Ferritin_like"/>
    <property type="match status" value="1"/>
</dbReference>
<reference evidence="5 6" key="1">
    <citation type="journal article" date="2019" name="Int. J. Syst. Evol. Microbiol.">
        <title>The Global Catalogue of Microorganisms (GCM) 10K type strain sequencing project: providing services to taxonomists for standard genome sequencing and annotation.</title>
        <authorList>
            <consortium name="The Broad Institute Genomics Platform"/>
            <consortium name="The Broad Institute Genome Sequencing Center for Infectious Disease"/>
            <person name="Wu L."/>
            <person name="Ma J."/>
        </authorList>
    </citation>
    <scope>NUCLEOTIDE SEQUENCE [LARGE SCALE GENOMIC DNA]</scope>
    <source>
        <strain evidence="5 6">JCM 15503</strain>
    </source>
</reference>
<dbReference type="Proteomes" id="UP001500279">
    <property type="component" value="Unassembled WGS sequence"/>
</dbReference>
<evidence type="ECO:0000259" key="4">
    <source>
        <dbReference type="PROSITE" id="PS50905"/>
    </source>
</evidence>
<evidence type="ECO:0000256" key="2">
    <source>
        <dbReference type="ARBA" id="ARBA00023004"/>
    </source>
</evidence>
<evidence type="ECO:0000313" key="5">
    <source>
        <dbReference type="EMBL" id="GAA0744379.1"/>
    </source>
</evidence>
<dbReference type="EMBL" id="BAAAEW010000004">
    <property type="protein sequence ID" value="GAA0744379.1"/>
    <property type="molecule type" value="Genomic_DNA"/>
</dbReference>
<dbReference type="PIRSF" id="PIRSF018063">
    <property type="entry name" value="Ferrtn_UCP018063"/>
    <property type="match status" value="1"/>
</dbReference>
<accession>A0ABN1JQ02</accession>
<keyword evidence="1" id="KW-0409">Iron storage</keyword>
<dbReference type="InterPro" id="IPR012347">
    <property type="entry name" value="Ferritin-like"/>
</dbReference>
<sequence>MSTPFPTAAAKQAAKSGQPGQAAAEHGRLQLDEAGLKAAKRDITDGAVTPAYGPWRDDVVKLLNDALATELVCVLRYRRHHFTAVGVASPAIADEFLVHANEELGHADRLARRIVELGGEPDLNPAHLLQSSHADYDESKDLQSMIRANLVAERVAVESYRQMIELIGPKDPTTRRLLEDVLADEEKHADELSDWLER</sequence>
<keyword evidence="6" id="KW-1185">Reference proteome</keyword>
<gene>
    <name evidence="5" type="ORF">GCM10009107_09790</name>
</gene>
<evidence type="ECO:0000256" key="3">
    <source>
        <dbReference type="SAM" id="MobiDB-lite"/>
    </source>
</evidence>
<proteinExistence type="predicted"/>
<dbReference type="InterPro" id="IPR008331">
    <property type="entry name" value="Ferritin_DPS_dom"/>
</dbReference>
<dbReference type="RefSeq" id="WP_141288763.1">
    <property type="nucleotide sequence ID" value="NZ_BAAAEW010000004.1"/>
</dbReference>
<name>A0ABN1JQ02_9BURK</name>
<dbReference type="Pfam" id="PF00210">
    <property type="entry name" value="Ferritin"/>
    <property type="match status" value="1"/>
</dbReference>
<evidence type="ECO:0000256" key="1">
    <source>
        <dbReference type="ARBA" id="ARBA00022434"/>
    </source>
</evidence>
<dbReference type="InterPro" id="IPR009040">
    <property type="entry name" value="Ferritin-like_diiron"/>
</dbReference>
<feature type="region of interest" description="Disordered" evidence="3">
    <location>
        <begin position="1"/>
        <end position="26"/>
    </location>
</feature>
<feature type="domain" description="Ferritin-like diiron" evidence="4">
    <location>
        <begin position="53"/>
        <end position="198"/>
    </location>
</feature>
<dbReference type="PANTHER" id="PTHR30295">
    <property type="entry name" value="BACTERIOFERRITIN"/>
    <property type="match status" value="1"/>
</dbReference>
<dbReference type="PROSITE" id="PS50905">
    <property type="entry name" value="FERRITIN_LIKE"/>
    <property type="match status" value="1"/>
</dbReference>
<dbReference type="PANTHER" id="PTHR30295:SF1">
    <property type="entry name" value="DNA PROTECTION DURING STARVATION PROTEIN"/>
    <property type="match status" value="1"/>
</dbReference>
<evidence type="ECO:0000313" key="6">
    <source>
        <dbReference type="Proteomes" id="UP001500279"/>
    </source>
</evidence>
<keyword evidence="2" id="KW-0408">Iron</keyword>
<dbReference type="Gene3D" id="1.20.1260.10">
    <property type="match status" value="1"/>
</dbReference>
<organism evidence="5 6">
    <name type="scientific">Ideonella azotifigens</name>
    <dbReference type="NCBI Taxonomy" id="513160"/>
    <lineage>
        <taxon>Bacteria</taxon>
        <taxon>Pseudomonadati</taxon>
        <taxon>Pseudomonadota</taxon>
        <taxon>Betaproteobacteria</taxon>
        <taxon>Burkholderiales</taxon>
        <taxon>Sphaerotilaceae</taxon>
        <taxon>Ideonella</taxon>
    </lineage>
</organism>
<dbReference type="InterPro" id="IPR014490">
    <property type="entry name" value="Dps-like"/>
</dbReference>
<dbReference type="SUPFAM" id="SSF47240">
    <property type="entry name" value="Ferritin-like"/>
    <property type="match status" value="1"/>
</dbReference>
<dbReference type="InterPro" id="IPR009078">
    <property type="entry name" value="Ferritin-like_SF"/>
</dbReference>
<comment type="caution">
    <text evidence="5">The sequence shown here is derived from an EMBL/GenBank/DDBJ whole genome shotgun (WGS) entry which is preliminary data.</text>
</comment>